<dbReference type="FunFam" id="1.10.287.950:FF:000001">
    <property type="entry name" value="Methyl-accepting chemotaxis sensory transducer"/>
    <property type="match status" value="1"/>
</dbReference>
<proteinExistence type="inferred from homology"/>
<dbReference type="Proteomes" id="UP000463700">
    <property type="component" value="Unassembled WGS sequence"/>
</dbReference>
<dbReference type="GO" id="GO:0005886">
    <property type="term" value="C:plasma membrane"/>
    <property type="evidence" value="ECO:0007669"/>
    <property type="project" value="TreeGrafter"/>
</dbReference>
<keyword evidence="4" id="KW-0807">Transducer</keyword>
<evidence type="ECO:0000259" key="8">
    <source>
        <dbReference type="PROSITE" id="PS50885"/>
    </source>
</evidence>
<dbReference type="PANTHER" id="PTHR43531">
    <property type="entry name" value="PROTEIN ICFG"/>
    <property type="match status" value="1"/>
</dbReference>
<dbReference type="InterPro" id="IPR004090">
    <property type="entry name" value="Chemotax_Me-accpt_rcpt"/>
</dbReference>
<evidence type="ECO:0000256" key="1">
    <source>
        <dbReference type="ARBA" id="ARBA00004370"/>
    </source>
</evidence>
<dbReference type="PANTHER" id="PTHR43531:SF14">
    <property type="entry name" value="METHYL-ACCEPTING CHEMOTAXIS PROTEIN I-RELATED"/>
    <property type="match status" value="1"/>
</dbReference>
<feature type="region of interest" description="Disordered" evidence="6">
    <location>
        <begin position="529"/>
        <end position="581"/>
    </location>
</feature>
<dbReference type="SUPFAM" id="SSF58104">
    <property type="entry name" value="Methyl-accepting chemotaxis protein (MCP) signaling domain"/>
    <property type="match status" value="1"/>
</dbReference>
<feature type="compositionally biased region" description="Low complexity" evidence="6">
    <location>
        <begin position="541"/>
        <end position="554"/>
    </location>
</feature>
<dbReference type="GO" id="GO:0007165">
    <property type="term" value="P:signal transduction"/>
    <property type="evidence" value="ECO:0007669"/>
    <property type="project" value="UniProtKB-KW"/>
</dbReference>
<comment type="subcellular location">
    <subcellularLocation>
        <location evidence="1">Membrane</location>
    </subcellularLocation>
</comment>
<comment type="similarity">
    <text evidence="3">Belongs to the methyl-accepting chemotaxis (MCP) protein family.</text>
</comment>
<evidence type="ECO:0000313" key="10">
    <source>
        <dbReference type="Proteomes" id="UP000463700"/>
    </source>
</evidence>
<dbReference type="GO" id="GO:0006935">
    <property type="term" value="P:chemotaxis"/>
    <property type="evidence" value="ECO:0007669"/>
    <property type="project" value="InterPro"/>
</dbReference>
<reference evidence="9 10" key="1">
    <citation type="journal article" date="2020" name="Int. J. Syst. Evol. Microbiol.">
        <title>Paraburkholderia madseniana sp. nov., a phenolic acid-degrading bacterium isolated from acidic forest soil.</title>
        <authorList>
            <person name="Wilhelm R.C."/>
            <person name="Murphy S.J.L."/>
            <person name="Feriancek N.M."/>
            <person name="Karasz D.C."/>
            <person name="DeRito C.M."/>
            <person name="Newman J.D."/>
            <person name="Buckley D.H."/>
        </authorList>
    </citation>
    <scope>NUCLEOTIDE SEQUENCE [LARGE SCALE GENOMIC DNA]</scope>
    <source>
        <strain evidence="9 10">RP11</strain>
    </source>
</reference>
<dbReference type="Pfam" id="PF00672">
    <property type="entry name" value="HAMP"/>
    <property type="match status" value="1"/>
</dbReference>
<dbReference type="Pfam" id="PF00015">
    <property type="entry name" value="MCPsignal"/>
    <property type="match status" value="1"/>
</dbReference>
<dbReference type="EMBL" id="VOSW01000033">
    <property type="protein sequence ID" value="KAE8758433.1"/>
    <property type="molecule type" value="Genomic_DNA"/>
</dbReference>
<dbReference type="CDD" id="cd19411">
    <property type="entry name" value="MCP2201-like_sensor"/>
    <property type="match status" value="1"/>
</dbReference>
<dbReference type="PROSITE" id="PS50885">
    <property type="entry name" value="HAMP"/>
    <property type="match status" value="1"/>
</dbReference>
<dbReference type="AlphaFoldDB" id="A0A6N6WD49"/>
<dbReference type="OrthoDB" id="5441488at2"/>
<feature type="domain" description="HAMP" evidence="8">
    <location>
        <begin position="216"/>
        <end position="268"/>
    </location>
</feature>
<dbReference type="InterPro" id="IPR047347">
    <property type="entry name" value="YvaQ-like_sensor"/>
</dbReference>
<evidence type="ECO:0000256" key="4">
    <source>
        <dbReference type="PROSITE-ProRule" id="PRU00284"/>
    </source>
</evidence>
<gene>
    <name evidence="9" type="ORF">FSO04_18765</name>
</gene>
<sequence length="581" mass="60617">MNIYNMKIGARLGLSFGIILIILLAVALAGANRLGAMDDTLIAAVDFNGNERSLISEARGDVQDAATAMRNLIILKDVSRMTLQKQNVGQSMASYDAAEKKLNDVFGQDPGTDQNEKNFLAQLKVVRGAALPLVDKAVTIGLRNDPGASEIIMNETIPALDDWTKLLTQFNDYESKASVDSSAAAHANYANARALMFAMSGVGILLGVAVAYLATRSITVPVRQALEIAETVASGDLTSRIETGRRDEVGQLLQSLKTMNDNLTNVATGIRASTESVSIASREIASGNTDLSARTEEQAASLEETAASMTQLTETVKQNADNARQANALATNATDLADTGHDAVQAMVGTIEKISSSSGKISDITGVIEGIAFQTNILALNAAVEAARAGEQGRGFAVVASEVRSLAQRSSAAAKEIKGLIESSVVVVQDGSKQAAEVGATMGQVKQAIKQVSDIVGEIAAASEEQSRGIEQVNQAVGQMDEVTQQNAALVEQAAAAAQSLEEQAMNLKNAVSVFKVADTGISVSRAAIPQGKPRLPAPKTPATRRTAAAKPKTVPQAPNPTTGNGVTVSADAGGADWETF</sequence>
<evidence type="ECO:0000256" key="3">
    <source>
        <dbReference type="ARBA" id="ARBA00029447"/>
    </source>
</evidence>
<dbReference type="GO" id="GO:0004888">
    <property type="term" value="F:transmembrane signaling receptor activity"/>
    <property type="evidence" value="ECO:0007669"/>
    <property type="project" value="InterPro"/>
</dbReference>
<dbReference type="CDD" id="cd06225">
    <property type="entry name" value="HAMP"/>
    <property type="match status" value="1"/>
</dbReference>
<name>A0A6N6WD49_9BURK</name>
<keyword evidence="2" id="KW-0488">Methylation</keyword>
<evidence type="ECO:0000259" key="7">
    <source>
        <dbReference type="PROSITE" id="PS50111"/>
    </source>
</evidence>
<comment type="caution">
    <text evidence="9">The sequence shown here is derived from an EMBL/GenBank/DDBJ whole genome shotgun (WGS) entry which is preliminary data.</text>
</comment>
<dbReference type="InterPro" id="IPR024478">
    <property type="entry name" value="HlyB_4HB_MCP"/>
</dbReference>
<evidence type="ECO:0000256" key="2">
    <source>
        <dbReference type="ARBA" id="ARBA00022481"/>
    </source>
</evidence>
<accession>A0A6N6WD49</accession>
<dbReference type="PRINTS" id="PR00260">
    <property type="entry name" value="CHEMTRNSDUCR"/>
</dbReference>
<organism evidence="9 10">
    <name type="scientific">Paraburkholderia madseniana</name>
    <dbReference type="NCBI Taxonomy" id="2599607"/>
    <lineage>
        <taxon>Bacteria</taxon>
        <taxon>Pseudomonadati</taxon>
        <taxon>Pseudomonadota</taxon>
        <taxon>Betaproteobacteria</taxon>
        <taxon>Burkholderiales</taxon>
        <taxon>Burkholderiaceae</taxon>
        <taxon>Paraburkholderia</taxon>
    </lineage>
</organism>
<dbReference type="CDD" id="cd11386">
    <property type="entry name" value="MCP_signal"/>
    <property type="match status" value="1"/>
</dbReference>
<feature type="domain" description="Methyl-accepting transducer" evidence="7">
    <location>
        <begin position="273"/>
        <end position="502"/>
    </location>
</feature>
<dbReference type="Gene3D" id="1.10.287.950">
    <property type="entry name" value="Methyl-accepting chemotaxis protein"/>
    <property type="match status" value="1"/>
</dbReference>
<dbReference type="SMART" id="SM00304">
    <property type="entry name" value="HAMP"/>
    <property type="match status" value="1"/>
</dbReference>
<dbReference type="PROSITE" id="PS50111">
    <property type="entry name" value="CHEMOTAXIS_TRANSDUC_2"/>
    <property type="match status" value="1"/>
</dbReference>
<keyword evidence="5" id="KW-0175">Coiled coil</keyword>
<dbReference type="SMART" id="SM00283">
    <property type="entry name" value="MA"/>
    <property type="match status" value="1"/>
</dbReference>
<dbReference type="InterPro" id="IPR051310">
    <property type="entry name" value="MCP_chemotaxis"/>
</dbReference>
<dbReference type="Pfam" id="PF12729">
    <property type="entry name" value="4HB_MCP_1"/>
    <property type="match status" value="1"/>
</dbReference>
<protein>
    <submittedName>
        <fullName evidence="9">HAMP domain-containing protein</fullName>
    </submittedName>
</protein>
<dbReference type="InterPro" id="IPR003660">
    <property type="entry name" value="HAMP_dom"/>
</dbReference>
<evidence type="ECO:0000256" key="6">
    <source>
        <dbReference type="SAM" id="MobiDB-lite"/>
    </source>
</evidence>
<dbReference type="Gene3D" id="6.10.340.10">
    <property type="match status" value="1"/>
</dbReference>
<dbReference type="InterPro" id="IPR004089">
    <property type="entry name" value="MCPsignal_dom"/>
</dbReference>
<evidence type="ECO:0000256" key="5">
    <source>
        <dbReference type="SAM" id="Coils"/>
    </source>
</evidence>
<feature type="coiled-coil region" evidence="5">
    <location>
        <begin position="473"/>
        <end position="511"/>
    </location>
</feature>
<evidence type="ECO:0000313" key="9">
    <source>
        <dbReference type="EMBL" id="KAE8758433.1"/>
    </source>
</evidence>